<name>A0ABY3F849_9GAMM</name>
<keyword evidence="4" id="KW-1185">Reference proteome</keyword>
<dbReference type="InterPro" id="IPR027367">
    <property type="entry name" value="Gly-zipper_YMGG"/>
</dbReference>
<protein>
    <submittedName>
        <fullName evidence="3">Bacteriocin</fullName>
    </submittedName>
</protein>
<feature type="region of interest" description="Disordered" evidence="1">
    <location>
        <begin position="1"/>
        <end position="50"/>
    </location>
</feature>
<feature type="domain" description="YMGG-like Gly-zipper" evidence="2">
    <location>
        <begin position="46"/>
        <end position="77"/>
    </location>
</feature>
<dbReference type="Pfam" id="PF13441">
    <property type="entry name" value="Gly-zipper_YMGG"/>
    <property type="match status" value="1"/>
</dbReference>
<accession>A0ABY3F849</accession>
<evidence type="ECO:0000259" key="2">
    <source>
        <dbReference type="Pfam" id="PF13441"/>
    </source>
</evidence>
<reference evidence="3 4" key="1">
    <citation type="submission" date="2019-07" db="EMBL/GenBank/DDBJ databases">
        <title>Diversity of Bacteria from Kongsfjorden, Arctic.</title>
        <authorList>
            <person name="Yu Y."/>
        </authorList>
    </citation>
    <scope>NUCLEOTIDE SEQUENCE [LARGE SCALE GENOMIC DNA]</scope>
    <source>
        <strain evidence="3 4">SM1927</strain>
    </source>
</reference>
<proteinExistence type="predicted"/>
<dbReference type="RefSeq" id="WP_145242178.1">
    <property type="nucleotide sequence ID" value="NZ_VNFF01000028.1"/>
</dbReference>
<evidence type="ECO:0000313" key="4">
    <source>
        <dbReference type="Proteomes" id="UP000317938"/>
    </source>
</evidence>
<evidence type="ECO:0000256" key="1">
    <source>
        <dbReference type="SAM" id="MobiDB-lite"/>
    </source>
</evidence>
<dbReference type="EMBL" id="VNFF01000028">
    <property type="protein sequence ID" value="TVU80211.1"/>
    <property type="molecule type" value="Genomic_DNA"/>
</dbReference>
<dbReference type="Proteomes" id="UP000317938">
    <property type="component" value="Unassembled WGS sequence"/>
</dbReference>
<comment type="caution">
    <text evidence="3">The sequence shown here is derived from an EMBL/GenBank/DDBJ whole genome shotgun (WGS) entry which is preliminary data.</text>
</comment>
<feature type="compositionally biased region" description="Polar residues" evidence="1">
    <location>
        <begin position="37"/>
        <end position="48"/>
    </location>
</feature>
<feature type="compositionally biased region" description="Polar residues" evidence="1">
    <location>
        <begin position="1"/>
        <end position="26"/>
    </location>
</feature>
<organism evidence="3 4">
    <name type="scientific">Pseudoalteromonas neustonica</name>
    <dbReference type="NCBI Taxonomy" id="1840331"/>
    <lineage>
        <taxon>Bacteria</taxon>
        <taxon>Pseudomonadati</taxon>
        <taxon>Pseudomonadota</taxon>
        <taxon>Gammaproteobacteria</taxon>
        <taxon>Alteromonadales</taxon>
        <taxon>Pseudoalteromonadaceae</taxon>
        <taxon>Pseudoalteromonas</taxon>
    </lineage>
</organism>
<sequence>MSYSIMQAGQSTKGKATGSLKTLSDMEQNREMRNDQAEQQTKNSQMSGAASGAMIGTQIMPGWGTAIGAVVGFAAGSL</sequence>
<gene>
    <name evidence="3" type="ORF">FQP85_20745</name>
</gene>
<feature type="compositionally biased region" description="Basic and acidic residues" evidence="1">
    <location>
        <begin position="27"/>
        <end position="36"/>
    </location>
</feature>
<evidence type="ECO:0000313" key="3">
    <source>
        <dbReference type="EMBL" id="TVU80211.1"/>
    </source>
</evidence>